<keyword evidence="2" id="KW-0472">Membrane</keyword>
<proteinExistence type="predicted"/>
<evidence type="ECO:0000313" key="4">
    <source>
        <dbReference type="Proteomes" id="UP001499978"/>
    </source>
</evidence>
<feature type="transmembrane region" description="Helical" evidence="2">
    <location>
        <begin position="154"/>
        <end position="177"/>
    </location>
</feature>
<organism evidence="3 4">
    <name type="scientific">Pilimelia columellifera subsp. columellifera</name>
    <dbReference type="NCBI Taxonomy" id="706583"/>
    <lineage>
        <taxon>Bacteria</taxon>
        <taxon>Bacillati</taxon>
        <taxon>Actinomycetota</taxon>
        <taxon>Actinomycetes</taxon>
        <taxon>Micromonosporales</taxon>
        <taxon>Micromonosporaceae</taxon>
        <taxon>Pilimelia</taxon>
    </lineage>
</organism>
<feature type="compositionally biased region" description="Polar residues" evidence="1">
    <location>
        <begin position="1"/>
        <end position="11"/>
    </location>
</feature>
<keyword evidence="4" id="KW-1185">Reference proteome</keyword>
<feature type="transmembrane region" description="Helical" evidence="2">
    <location>
        <begin position="189"/>
        <end position="208"/>
    </location>
</feature>
<protein>
    <recommendedName>
        <fullName evidence="5">Integral membrane protein</fullName>
    </recommendedName>
</protein>
<gene>
    <name evidence="3" type="ORF">GCM10010201_17320</name>
</gene>
<sequence>MAVSSDQSGSGPTDADPNRDTVRLDDVRLGATPTVRLDPRRLSQQPTVRLPQQRAATSRRRAPLVVAAAAAVLWASVISLAPALAGAALTEGADTLRLGLASWLIGHGAPVRTSIGQLDLIPLALAALALWRLERAGLHTTRAIGARNGGNWRAVLSVAGAIGLIYGLVGGFAALALRGDTPTAAPARAVLTLALFGFVAGGFGALRATGLHATLCAWLPGPVRHGARAGAIAAGLMLAAGAIAAGLSLALGWREASELVGAYRTGIAGQAGITLLCLAFLPNTAVWAASYLLGPGFAVGEGATVSIAEVTVGGLPAVPLFAGLPDGELGGLGAVLMVTPVAIGALCAVLMARGPHSDRPLRAASLFAAALVAGPVAGTLLGLAAWASAGALGGQRLSVIGPVAWKVAAAGGGAVTVGLLLGVAVAGMVRGGRAASP</sequence>
<feature type="transmembrane region" description="Helical" evidence="2">
    <location>
        <begin position="229"/>
        <end position="253"/>
    </location>
</feature>
<evidence type="ECO:0000313" key="3">
    <source>
        <dbReference type="EMBL" id="GAA2520309.1"/>
    </source>
</evidence>
<feature type="transmembrane region" description="Helical" evidence="2">
    <location>
        <begin position="407"/>
        <end position="429"/>
    </location>
</feature>
<feature type="transmembrane region" description="Helical" evidence="2">
    <location>
        <begin position="64"/>
        <end position="89"/>
    </location>
</feature>
<feature type="compositionally biased region" description="Basic and acidic residues" evidence="1">
    <location>
        <begin position="16"/>
        <end position="28"/>
    </location>
</feature>
<evidence type="ECO:0000256" key="2">
    <source>
        <dbReference type="SAM" id="Phobius"/>
    </source>
</evidence>
<comment type="caution">
    <text evidence="3">The sequence shown here is derived from an EMBL/GenBank/DDBJ whole genome shotgun (WGS) entry which is preliminary data.</text>
</comment>
<keyword evidence="2" id="KW-0812">Transmembrane</keyword>
<feature type="transmembrane region" description="Helical" evidence="2">
    <location>
        <begin position="364"/>
        <end position="387"/>
    </location>
</feature>
<evidence type="ECO:0000256" key="1">
    <source>
        <dbReference type="SAM" id="MobiDB-lite"/>
    </source>
</evidence>
<keyword evidence="2" id="KW-1133">Transmembrane helix</keyword>
<evidence type="ECO:0008006" key="5">
    <source>
        <dbReference type="Google" id="ProtNLM"/>
    </source>
</evidence>
<feature type="region of interest" description="Disordered" evidence="1">
    <location>
        <begin position="1"/>
        <end position="28"/>
    </location>
</feature>
<dbReference type="RefSeq" id="WP_344170926.1">
    <property type="nucleotide sequence ID" value="NZ_BAAARY010000005.1"/>
</dbReference>
<dbReference type="EMBL" id="BAAARY010000005">
    <property type="protein sequence ID" value="GAA2520309.1"/>
    <property type="molecule type" value="Genomic_DNA"/>
</dbReference>
<reference evidence="3 4" key="1">
    <citation type="journal article" date="2019" name="Int. J. Syst. Evol. Microbiol.">
        <title>The Global Catalogue of Microorganisms (GCM) 10K type strain sequencing project: providing services to taxonomists for standard genome sequencing and annotation.</title>
        <authorList>
            <consortium name="The Broad Institute Genomics Platform"/>
            <consortium name="The Broad Institute Genome Sequencing Center for Infectious Disease"/>
            <person name="Wu L."/>
            <person name="Ma J."/>
        </authorList>
    </citation>
    <scope>NUCLEOTIDE SEQUENCE [LARGE SCALE GENOMIC DNA]</scope>
    <source>
        <strain evidence="3 4">JCM 3367</strain>
    </source>
</reference>
<dbReference type="InterPro" id="IPR045931">
    <property type="entry name" value="DUF6350"/>
</dbReference>
<dbReference type="Proteomes" id="UP001499978">
    <property type="component" value="Unassembled WGS sequence"/>
</dbReference>
<dbReference type="Pfam" id="PF19877">
    <property type="entry name" value="DUF6350"/>
    <property type="match status" value="1"/>
</dbReference>
<feature type="transmembrane region" description="Helical" evidence="2">
    <location>
        <begin position="273"/>
        <end position="293"/>
    </location>
</feature>
<name>A0ABN3NES4_9ACTN</name>
<accession>A0ABN3NES4</accession>
<feature type="transmembrane region" description="Helical" evidence="2">
    <location>
        <begin position="330"/>
        <end position="352"/>
    </location>
</feature>